<dbReference type="PRINTS" id="PR01805">
    <property type="entry name" value="VACJLIPOPROT"/>
</dbReference>
<name>A0A3D9BXN1_9RHOB</name>
<accession>A0A3D9BXN1</accession>
<dbReference type="Pfam" id="PF04333">
    <property type="entry name" value="MlaA"/>
    <property type="match status" value="1"/>
</dbReference>
<dbReference type="PANTHER" id="PTHR30035">
    <property type="entry name" value="LIPOPROTEIN VACJ-RELATED"/>
    <property type="match status" value="1"/>
</dbReference>
<organism evidence="4 5">
    <name type="scientific">Rhodosalinus sediminis</name>
    <dbReference type="NCBI Taxonomy" id="1940533"/>
    <lineage>
        <taxon>Bacteria</taxon>
        <taxon>Pseudomonadati</taxon>
        <taxon>Pseudomonadota</taxon>
        <taxon>Alphaproteobacteria</taxon>
        <taxon>Rhodobacterales</taxon>
        <taxon>Paracoccaceae</taxon>
        <taxon>Rhodosalinus</taxon>
    </lineage>
</organism>
<protein>
    <submittedName>
        <fullName evidence="4">VacJ family lipoprotein</fullName>
    </submittedName>
</protein>
<keyword evidence="2" id="KW-0732">Signal</keyword>
<keyword evidence="5" id="KW-1185">Reference proteome</keyword>
<comment type="similarity">
    <text evidence="1">Belongs to the MlaA family.</text>
</comment>
<sequence length="321" mass="34776">MSRRRGYSVAPAGERRSGPPCGAPIARPIARPITRLSRGIRRRGCYVSDRDESLIHPRGEAVTRDARHERRSVAAATLVAALLALAGCSVAPEDAGPVHDPYEAQNRAVHDFNRGVDRAVLRPVSRSFRGDPEAEPSDLAVVVVNFGENLGAPQQAVNRLLQGDLRRAGRNALRFTLNTTLGFGGLFDVAGDMGLAPDDTDFGETLYVWGVPEGAYQELPLLGPSTERRTAGRVVDIFTDPLGSVLSTEQRRAAAAARLAGRVIERGRYGGAVDSVLYDSADSYAQTRLIYLQNRRFELAGEDAAPSEADFTDPYEDLYGE</sequence>
<dbReference type="PANTHER" id="PTHR30035:SF3">
    <property type="entry name" value="INTERMEMBRANE PHOSPHOLIPID TRANSPORT SYSTEM LIPOPROTEIN MLAA"/>
    <property type="match status" value="1"/>
</dbReference>
<keyword evidence="4" id="KW-0449">Lipoprotein</keyword>
<evidence type="ECO:0000256" key="1">
    <source>
        <dbReference type="ARBA" id="ARBA00010634"/>
    </source>
</evidence>
<dbReference type="Proteomes" id="UP000257131">
    <property type="component" value="Unassembled WGS sequence"/>
</dbReference>
<dbReference type="AlphaFoldDB" id="A0A3D9BXN1"/>
<gene>
    <name evidence="4" type="ORF">DRV84_03630</name>
</gene>
<dbReference type="OrthoDB" id="9785326at2"/>
<feature type="region of interest" description="Disordered" evidence="3">
    <location>
        <begin position="1"/>
        <end position="26"/>
    </location>
</feature>
<dbReference type="GO" id="GO:0120010">
    <property type="term" value="P:intermembrane phospholipid transfer"/>
    <property type="evidence" value="ECO:0007669"/>
    <property type="project" value="TreeGrafter"/>
</dbReference>
<dbReference type="EMBL" id="QOHR01000003">
    <property type="protein sequence ID" value="REC58131.1"/>
    <property type="molecule type" value="Genomic_DNA"/>
</dbReference>
<dbReference type="GO" id="GO:0016020">
    <property type="term" value="C:membrane"/>
    <property type="evidence" value="ECO:0007669"/>
    <property type="project" value="InterPro"/>
</dbReference>
<dbReference type="InterPro" id="IPR007428">
    <property type="entry name" value="MlaA"/>
</dbReference>
<evidence type="ECO:0000256" key="2">
    <source>
        <dbReference type="ARBA" id="ARBA00022729"/>
    </source>
</evidence>
<comment type="caution">
    <text evidence="4">The sequence shown here is derived from an EMBL/GenBank/DDBJ whole genome shotgun (WGS) entry which is preliminary data.</text>
</comment>
<evidence type="ECO:0000313" key="4">
    <source>
        <dbReference type="EMBL" id="REC58131.1"/>
    </source>
</evidence>
<reference evidence="4 5" key="1">
    <citation type="journal article" date="2017" name="Int. J. Syst. Evol. Microbiol.">
        <title>Rhodosalinus sediminis gen. nov., sp. nov., isolated from marine saltern.</title>
        <authorList>
            <person name="Guo L.Y."/>
            <person name="Ling S.K."/>
            <person name="Li C.M."/>
            <person name="Chen G.J."/>
            <person name="Du Z.J."/>
        </authorList>
    </citation>
    <scope>NUCLEOTIDE SEQUENCE [LARGE SCALE GENOMIC DNA]</scope>
    <source>
        <strain evidence="4 5">WDN1C137</strain>
    </source>
</reference>
<proteinExistence type="inferred from homology"/>
<evidence type="ECO:0000256" key="3">
    <source>
        <dbReference type="SAM" id="MobiDB-lite"/>
    </source>
</evidence>
<evidence type="ECO:0000313" key="5">
    <source>
        <dbReference type="Proteomes" id="UP000257131"/>
    </source>
</evidence>